<dbReference type="RefSeq" id="WP_207701223.1">
    <property type="nucleotide sequence ID" value="NZ_JAFREL020000007.1"/>
</dbReference>
<comment type="caution">
    <text evidence="2">The sequence shown here is derived from an EMBL/GenBank/DDBJ whole genome shotgun (WGS) entry which is preliminary data.</text>
</comment>
<accession>A0ABV0EWW0</accession>
<name>A0ABV0EWW0_9ENTE</name>
<feature type="region of interest" description="Disordered" evidence="1">
    <location>
        <begin position="1"/>
        <end position="21"/>
    </location>
</feature>
<evidence type="ECO:0000313" key="3">
    <source>
        <dbReference type="Proteomes" id="UP000664357"/>
    </source>
</evidence>
<dbReference type="Proteomes" id="UP000664357">
    <property type="component" value="Unassembled WGS sequence"/>
</dbReference>
<proteinExistence type="predicted"/>
<reference evidence="2 3" key="1">
    <citation type="submission" date="2021-03" db="EMBL/GenBank/DDBJ databases">
        <authorList>
            <person name="Gilmore M.S."/>
            <person name="Schwartzman J."/>
            <person name="Van Tyne D."/>
            <person name="Martin M."/>
            <person name="Earl A.M."/>
            <person name="Manson A.L."/>
            <person name="Straub T."/>
            <person name="Salamzade R."/>
            <person name="Saavedra J."/>
            <person name="Lebreton F."/>
            <person name="Prichula J."/>
            <person name="Schaufler K."/>
            <person name="Gaca A."/>
            <person name="Sgardioli B."/>
            <person name="Wagenaar J."/>
            <person name="Strong T."/>
        </authorList>
    </citation>
    <scope>NUCLEOTIDE SEQUENCE [LARGE SCALE GENOMIC DNA]</scope>
    <source>
        <strain evidence="2 3">665A</strain>
    </source>
</reference>
<evidence type="ECO:0000313" key="2">
    <source>
        <dbReference type="EMBL" id="MEO1773078.1"/>
    </source>
</evidence>
<reference evidence="2 3" key="2">
    <citation type="submission" date="2024-02" db="EMBL/GenBank/DDBJ databases">
        <title>The Genome Sequence of Enterococcus sp. DIV0159.</title>
        <authorList>
            <person name="Earl A."/>
            <person name="Manson A."/>
            <person name="Gilmore M."/>
            <person name="Sanders J."/>
            <person name="Shea T."/>
            <person name="Howe W."/>
            <person name="Livny J."/>
            <person name="Cuomo C."/>
            <person name="Neafsey D."/>
            <person name="Birren B."/>
        </authorList>
    </citation>
    <scope>NUCLEOTIDE SEQUENCE [LARGE SCALE GENOMIC DNA]</scope>
    <source>
        <strain evidence="2 3">665A</strain>
    </source>
</reference>
<gene>
    <name evidence="2" type="ORF">JZO67_005062</name>
</gene>
<dbReference type="EMBL" id="JAFREL020000007">
    <property type="protein sequence ID" value="MEO1773078.1"/>
    <property type="molecule type" value="Genomic_DNA"/>
</dbReference>
<feature type="compositionally biased region" description="Basic and acidic residues" evidence="1">
    <location>
        <begin position="10"/>
        <end position="21"/>
    </location>
</feature>
<organism evidence="2 3">
    <name type="scientific">Candidatus Enterococcus ferrettii</name>
    <dbReference type="NCBI Taxonomy" id="2815324"/>
    <lineage>
        <taxon>Bacteria</taxon>
        <taxon>Bacillati</taxon>
        <taxon>Bacillota</taxon>
        <taxon>Bacilli</taxon>
        <taxon>Lactobacillales</taxon>
        <taxon>Enterococcaceae</taxon>
        <taxon>Enterococcus</taxon>
    </lineage>
</organism>
<keyword evidence="3" id="KW-1185">Reference proteome</keyword>
<protein>
    <submittedName>
        <fullName evidence="2">Uncharacterized protein</fullName>
    </submittedName>
</protein>
<evidence type="ECO:0000256" key="1">
    <source>
        <dbReference type="SAM" id="MobiDB-lite"/>
    </source>
</evidence>
<sequence length="99" mass="11581">MIDENWSEDFEQRKEKEAEVEKRTLAFSDSYESGNITEEEYQANLHAEYDHAEPNADWVPIEDPLDPNHEVAQEIDPELSQEFQEVLEVELNNQSDLEA</sequence>